<dbReference type="Proteomes" id="UP000636960">
    <property type="component" value="Unassembled WGS sequence"/>
</dbReference>
<dbReference type="Pfam" id="PF01494">
    <property type="entry name" value="FAD_binding_3"/>
    <property type="match status" value="1"/>
</dbReference>
<dbReference type="SUPFAM" id="SSF51905">
    <property type="entry name" value="FAD/NAD(P)-binding domain"/>
    <property type="match status" value="1"/>
</dbReference>
<evidence type="ECO:0000313" key="5">
    <source>
        <dbReference type="Proteomes" id="UP000636960"/>
    </source>
</evidence>
<organism evidence="4 5">
    <name type="scientific">Paractinoplanes rishiriensis</name>
    <dbReference type="NCBI Taxonomy" id="1050105"/>
    <lineage>
        <taxon>Bacteria</taxon>
        <taxon>Bacillati</taxon>
        <taxon>Actinomycetota</taxon>
        <taxon>Actinomycetes</taxon>
        <taxon>Micromonosporales</taxon>
        <taxon>Micromonosporaceae</taxon>
        <taxon>Paractinoplanes</taxon>
    </lineage>
</organism>
<comment type="caution">
    <text evidence="4">The sequence shown here is derived from an EMBL/GenBank/DDBJ whole genome shotgun (WGS) entry which is preliminary data.</text>
</comment>
<dbReference type="GO" id="GO:0004497">
    <property type="term" value="F:monooxygenase activity"/>
    <property type="evidence" value="ECO:0007669"/>
    <property type="project" value="UniProtKB-KW"/>
</dbReference>
<proteinExistence type="predicted"/>
<dbReference type="PANTHER" id="PTHR13789:SF309">
    <property type="entry name" value="PUTATIVE (AFU_ORTHOLOGUE AFUA_6G14510)-RELATED"/>
    <property type="match status" value="1"/>
</dbReference>
<dbReference type="InterPro" id="IPR050493">
    <property type="entry name" value="FAD-dep_Monooxygenase_BioMet"/>
</dbReference>
<keyword evidence="2 4" id="KW-0503">Monooxygenase</keyword>
<dbReference type="PANTHER" id="PTHR13789">
    <property type="entry name" value="MONOOXYGENASE"/>
    <property type="match status" value="1"/>
</dbReference>
<protein>
    <submittedName>
        <fullName evidence="4">Monooxygenase</fullName>
    </submittedName>
</protein>
<keyword evidence="1" id="KW-0560">Oxidoreductase</keyword>
<sequence length="377" mass="40741">MDRIAIVGAGIGGLTAALALARRDIESVVFEQQAALPDEGAGIQISPNAAAELRELGLGAAFDTAARPAHREIRRWHDNAVITRTDLGRYDVPYYTMRRGALIGALRRAVIQFGRRCVSVTEESLGFADGSVEHPGTVVGADGLHSVVRGLVAQDRPRYSGFVAARAVLPIAAPPRVTVWLGPQRHCVAYPVDHGRHLNLVVVGPAADPPARPTRVTGGALLAGFDGWHPAVRELIGLAGQAELRALHDRPPIPRWHRGRVVLIGDAAHPMLPFISQGAAQAVEDATTLARCARRPDALAHFEALRRHRVDEVAALSRAGARAFHLEDGDEQRARDRAMAAAPPDSHDWLYGYRVASLFRRCDTSSTRDASPSFRKI</sequence>
<evidence type="ECO:0000256" key="1">
    <source>
        <dbReference type="ARBA" id="ARBA00023002"/>
    </source>
</evidence>
<dbReference type="Gene3D" id="3.50.50.60">
    <property type="entry name" value="FAD/NAD(P)-binding domain"/>
    <property type="match status" value="1"/>
</dbReference>
<dbReference type="EMBL" id="BOMV01000015">
    <property type="protein sequence ID" value="GIE94615.1"/>
    <property type="molecule type" value="Genomic_DNA"/>
</dbReference>
<accession>A0A919JW07</accession>
<name>A0A919JW07_9ACTN</name>
<dbReference type="GO" id="GO:0071949">
    <property type="term" value="F:FAD binding"/>
    <property type="evidence" value="ECO:0007669"/>
    <property type="project" value="InterPro"/>
</dbReference>
<dbReference type="AlphaFoldDB" id="A0A919JW07"/>
<dbReference type="InterPro" id="IPR002938">
    <property type="entry name" value="FAD-bd"/>
</dbReference>
<dbReference type="SUPFAM" id="SSF54373">
    <property type="entry name" value="FAD-linked reductases, C-terminal domain"/>
    <property type="match status" value="1"/>
</dbReference>
<dbReference type="RefSeq" id="WP_203780939.1">
    <property type="nucleotide sequence ID" value="NZ_BOMV01000015.1"/>
</dbReference>
<evidence type="ECO:0000259" key="3">
    <source>
        <dbReference type="Pfam" id="PF01494"/>
    </source>
</evidence>
<gene>
    <name evidence="4" type="ORF">Ari01nite_20800</name>
</gene>
<dbReference type="InterPro" id="IPR036188">
    <property type="entry name" value="FAD/NAD-bd_sf"/>
</dbReference>
<keyword evidence="5" id="KW-1185">Reference proteome</keyword>
<reference evidence="4" key="1">
    <citation type="submission" date="2021-01" db="EMBL/GenBank/DDBJ databases">
        <title>Whole genome shotgun sequence of Actinoplanes rishiriensis NBRC 108556.</title>
        <authorList>
            <person name="Komaki H."/>
            <person name="Tamura T."/>
        </authorList>
    </citation>
    <scope>NUCLEOTIDE SEQUENCE</scope>
    <source>
        <strain evidence="4">NBRC 108556</strain>
    </source>
</reference>
<dbReference type="PRINTS" id="PR00420">
    <property type="entry name" value="RNGMNOXGNASE"/>
</dbReference>
<evidence type="ECO:0000313" key="4">
    <source>
        <dbReference type="EMBL" id="GIE94615.1"/>
    </source>
</evidence>
<feature type="domain" description="FAD-binding" evidence="3">
    <location>
        <begin position="4"/>
        <end position="291"/>
    </location>
</feature>
<evidence type="ECO:0000256" key="2">
    <source>
        <dbReference type="ARBA" id="ARBA00023033"/>
    </source>
</evidence>